<dbReference type="Gene3D" id="1.10.8.430">
    <property type="entry name" value="Helical domain of apoptotic protease-activating factors"/>
    <property type="match status" value="1"/>
</dbReference>
<dbReference type="GO" id="GO:0005524">
    <property type="term" value="F:ATP binding"/>
    <property type="evidence" value="ECO:0007669"/>
    <property type="project" value="UniProtKB-KW"/>
</dbReference>
<dbReference type="InterPro" id="IPR042197">
    <property type="entry name" value="Apaf_helical"/>
</dbReference>
<evidence type="ECO:0000259" key="7">
    <source>
        <dbReference type="Pfam" id="PF00931"/>
    </source>
</evidence>
<dbReference type="Gene3D" id="3.80.10.10">
    <property type="entry name" value="Ribonuclease Inhibitor"/>
    <property type="match status" value="1"/>
</dbReference>
<dbReference type="Gramene" id="TKW29333">
    <property type="protein sequence ID" value="TKW29333"/>
    <property type="gene ID" value="SEVIR_3G388700v2"/>
</dbReference>
<accession>A0A4U6VM45</accession>
<dbReference type="InterPro" id="IPR002182">
    <property type="entry name" value="NB-ARC"/>
</dbReference>
<evidence type="ECO:0000256" key="5">
    <source>
        <dbReference type="ARBA" id="ARBA00022821"/>
    </source>
</evidence>
<dbReference type="InterPro" id="IPR058922">
    <property type="entry name" value="WHD_DRP"/>
</dbReference>
<evidence type="ECO:0000259" key="9">
    <source>
        <dbReference type="Pfam" id="PF23559"/>
    </source>
</evidence>
<dbReference type="AlphaFoldDB" id="A0A4U6VM45"/>
<dbReference type="PANTHER" id="PTHR36766">
    <property type="entry name" value="PLANT BROAD-SPECTRUM MILDEW RESISTANCE PROTEIN RPW8"/>
    <property type="match status" value="1"/>
</dbReference>
<feature type="domain" description="Disease resistance protein winged helix" evidence="9">
    <location>
        <begin position="406"/>
        <end position="459"/>
    </location>
</feature>
<evidence type="ECO:0000313" key="11">
    <source>
        <dbReference type="Proteomes" id="UP000298652"/>
    </source>
</evidence>
<proteinExistence type="inferred from homology"/>
<dbReference type="Pfam" id="PF23559">
    <property type="entry name" value="WHD_DRP"/>
    <property type="match status" value="1"/>
</dbReference>
<sequence length="687" mass="77240">MEAALVSGILNIVGTNLAPLVIKEFSTVAGVARDLQELKDLVEEINTWLQQVGDKTTGSENSSNWLKALKDAAYDAEDLVHEFNMEAEKHDINAVGVKNIVVQYLRKKPKSVVFEYKTADKIKAVKKRFDAIHISKTIGEVPLWTKVDEASIFGRGQVKNQMISELTETIDKQKLKIVSVIGLGGSGKTTLAKLVFNDANIISKHFEVLLWVHVSREFAVERLVEKLFEAIAGDKPDQLPLQHVSRTISDKLDGKKFLAVLDDVWTEDRVDWERFMVHLKIGAPGSSILLTTRSRKVAEAVDSTCTYDLPFLSKEESWKLFHQCFGIGTKALDTEFIQVGIEIVNKCGGVPLAVKVLAGVLHGIKGIEEWQSIRDSNLLNVEDEEHRVFACLWLSYFHLHHHLKLSHGFVPTNQTKQPEDVGIGYFDSLMKVGFLQDREESYRTGEVTRKMHDLVHDLARQILKDELIFGMASTNQIKMCRYLSLTSWPRGVDRKLFDKVRALFVSGRNLEMKHCDNLCMLPECLGELQPLQSLDIINLPAMSVLPEPMQRLTSLRSLFIFVCDALRQLPEQLGELCSLADLVIVDVPALTHLPESMRRLTSLRYLNLASCVASTQLPESLGELSALLRVGIQSCSGLTSLPRFIGRLTGPEELTINKCPELVRRCREGLGEDWHLISHVPELRLLD</sequence>
<organism evidence="10 11">
    <name type="scientific">Setaria viridis</name>
    <name type="common">Green bristlegrass</name>
    <name type="synonym">Setaria italica subsp. viridis</name>
    <dbReference type="NCBI Taxonomy" id="4556"/>
    <lineage>
        <taxon>Eukaryota</taxon>
        <taxon>Viridiplantae</taxon>
        <taxon>Streptophyta</taxon>
        <taxon>Embryophyta</taxon>
        <taxon>Tracheophyta</taxon>
        <taxon>Spermatophyta</taxon>
        <taxon>Magnoliopsida</taxon>
        <taxon>Liliopsida</taxon>
        <taxon>Poales</taxon>
        <taxon>Poaceae</taxon>
        <taxon>PACMAD clade</taxon>
        <taxon>Panicoideae</taxon>
        <taxon>Panicodae</taxon>
        <taxon>Paniceae</taxon>
        <taxon>Cenchrinae</taxon>
        <taxon>Setaria</taxon>
    </lineage>
</organism>
<dbReference type="InterPro" id="IPR027417">
    <property type="entry name" value="P-loop_NTPase"/>
</dbReference>
<dbReference type="Gene3D" id="1.20.5.4130">
    <property type="match status" value="1"/>
</dbReference>
<comment type="similarity">
    <text evidence="1">Belongs to the disease resistance NB-LRR family.</text>
</comment>
<dbReference type="SUPFAM" id="SSF52058">
    <property type="entry name" value="L domain-like"/>
    <property type="match status" value="1"/>
</dbReference>
<evidence type="ECO:0000256" key="6">
    <source>
        <dbReference type="ARBA" id="ARBA00022840"/>
    </source>
</evidence>
<keyword evidence="11" id="KW-1185">Reference proteome</keyword>
<dbReference type="InterPro" id="IPR032675">
    <property type="entry name" value="LRR_dom_sf"/>
</dbReference>
<dbReference type="FunFam" id="3.40.50.300:FF:001091">
    <property type="entry name" value="Probable disease resistance protein At1g61300"/>
    <property type="match status" value="1"/>
</dbReference>
<feature type="domain" description="NB-ARC" evidence="7">
    <location>
        <begin position="160"/>
        <end position="323"/>
    </location>
</feature>
<dbReference type="Proteomes" id="UP000298652">
    <property type="component" value="Chromosome 3"/>
</dbReference>
<dbReference type="GO" id="GO:0043531">
    <property type="term" value="F:ADP binding"/>
    <property type="evidence" value="ECO:0007669"/>
    <property type="project" value="InterPro"/>
</dbReference>
<evidence type="ECO:0000313" key="10">
    <source>
        <dbReference type="EMBL" id="TKW29333.1"/>
    </source>
</evidence>
<dbReference type="PRINTS" id="PR00364">
    <property type="entry name" value="DISEASERSIST"/>
</dbReference>
<dbReference type="GO" id="GO:0006952">
    <property type="term" value="P:defense response"/>
    <property type="evidence" value="ECO:0007669"/>
    <property type="project" value="UniProtKB-KW"/>
</dbReference>
<dbReference type="EMBL" id="CM016554">
    <property type="protein sequence ID" value="TKW29333.1"/>
    <property type="molecule type" value="Genomic_DNA"/>
</dbReference>
<evidence type="ECO:0000256" key="4">
    <source>
        <dbReference type="ARBA" id="ARBA00022741"/>
    </source>
</evidence>
<dbReference type="OMA" id="EISTWRA"/>
<dbReference type="Pfam" id="PF18052">
    <property type="entry name" value="Rx_N"/>
    <property type="match status" value="1"/>
</dbReference>
<reference evidence="10" key="1">
    <citation type="submission" date="2019-03" db="EMBL/GenBank/DDBJ databases">
        <title>WGS assembly of Setaria viridis.</title>
        <authorList>
            <person name="Huang P."/>
            <person name="Jenkins J."/>
            <person name="Grimwood J."/>
            <person name="Barry K."/>
            <person name="Healey A."/>
            <person name="Mamidi S."/>
            <person name="Sreedasyam A."/>
            <person name="Shu S."/>
            <person name="Feldman M."/>
            <person name="Wu J."/>
            <person name="Yu Y."/>
            <person name="Chen C."/>
            <person name="Johnson J."/>
            <person name="Rokhsar D."/>
            <person name="Baxter I."/>
            <person name="Schmutz J."/>
            <person name="Brutnell T."/>
            <person name="Kellogg E."/>
        </authorList>
    </citation>
    <scope>NUCLEOTIDE SEQUENCE [LARGE SCALE GENOMIC DNA]</scope>
</reference>
<keyword evidence="3" id="KW-0677">Repeat</keyword>
<dbReference type="Pfam" id="PF00931">
    <property type="entry name" value="NB-ARC"/>
    <property type="match status" value="1"/>
</dbReference>
<keyword evidence="4" id="KW-0547">Nucleotide-binding</keyword>
<gene>
    <name evidence="10" type="ORF">SEVIR_3G388700v2</name>
</gene>
<dbReference type="InterPro" id="IPR041118">
    <property type="entry name" value="Rx_N"/>
</dbReference>
<evidence type="ECO:0000256" key="1">
    <source>
        <dbReference type="ARBA" id="ARBA00008894"/>
    </source>
</evidence>
<protein>
    <recommendedName>
        <fullName evidence="12">NB-ARC domain-containing protein</fullName>
    </recommendedName>
</protein>
<dbReference type="Gene3D" id="3.40.50.300">
    <property type="entry name" value="P-loop containing nucleotide triphosphate hydrolases"/>
    <property type="match status" value="1"/>
</dbReference>
<evidence type="ECO:0008006" key="12">
    <source>
        <dbReference type="Google" id="ProtNLM"/>
    </source>
</evidence>
<evidence type="ECO:0000256" key="3">
    <source>
        <dbReference type="ARBA" id="ARBA00022737"/>
    </source>
</evidence>
<keyword evidence="6" id="KW-0067">ATP-binding</keyword>
<keyword evidence="2" id="KW-0433">Leucine-rich repeat</keyword>
<dbReference type="GO" id="GO:0051707">
    <property type="term" value="P:response to other organism"/>
    <property type="evidence" value="ECO:0007669"/>
    <property type="project" value="UniProtKB-ARBA"/>
</dbReference>
<evidence type="ECO:0000256" key="2">
    <source>
        <dbReference type="ARBA" id="ARBA00022614"/>
    </source>
</evidence>
<name>A0A4U6VM45_SETVI</name>
<evidence type="ECO:0000259" key="8">
    <source>
        <dbReference type="Pfam" id="PF18052"/>
    </source>
</evidence>
<keyword evidence="5" id="KW-0611">Plant defense</keyword>
<dbReference type="SUPFAM" id="SSF52540">
    <property type="entry name" value="P-loop containing nucleoside triphosphate hydrolases"/>
    <property type="match status" value="1"/>
</dbReference>
<feature type="domain" description="Disease resistance N-terminal" evidence="8">
    <location>
        <begin position="10"/>
        <end position="102"/>
    </location>
</feature>
<dbReference type="PANTHER" id="PTHR36766:SF56">
    <property type="match status" value="1"/>
</dbReference>